<feature type="chain" id="PRO_5044554404" evidence="10">
    <location>
        <begin position="19"/>
        <end position="791"/>
    </location>
</feature>
<dbReference type="EMBL" id="KQ459593">
    <property type="protein sequence ID" value="KPI96355.1"/>
    <property type="molecule type" value="Genomic_DNA"/>
</dbReference>
<dbReference type="GO" id="GO:0003725">
    <property type="term" value="F:double-stranded RNA binding"/>
    <property type="evidence" value="ECO:0007669"/>
    <property type="project" value="TreeGrafter"/>
</dbReference>
<reference evidence="13" key="2">
    <citation type="submission" date="2025-04" db="UniProtKB">
        <authorList>
            <consortium name="RefSeq"/>
        </authorList>
    </citation>
    <scope>IDENTIFICATION</scope>
</reference>
<comment type="subcellular location">
    <subcellularLocation>
        <location evidence="1">Membrane</location>
        <topology evidence="1">Multi-pass membrane protein</topology>
    </subcellularLocation>
</comment>
<feature type="transmembrane region" description="Helical" evidence="9">
    <location>
        <begin position="757"/>
        <end position="776"/>
    </location>
</feature>
<dbReference type="GO" id="GO:0051033">
    <property type="term" value="F:RNA transmembrane transporter activity"/>
    <property type="evidence" value="ECO:0007669"/>
    <property type="project" value="TreeGrafter"/>
</dbReference>
<keyword evidence="7" id="KW-0325">Glycoprotein</keyword>
<keyword evidence="12" id="KW-1185">Reference proteome</keyword>
<evidence type="ECO:0000256" key="5">
    <source>
        <dbReference type="ARBA" id="ARBA00022989"/>
    </source>
</evidence>
<accession>A0A194PYX2</accession>
<evidence type="ECO:0000256" key="6">
    <source>
        <dbReference type="ARBA" id="ARBA00023136"/>
    </source>
</evidence>
<keyword evidence="5 9" id="KW-1133">Transmembrane helix</keyword>
<name>A0A194PYX2_PAPXU</name>
<feature type="transmembrane region" description="Helical" evidence="9">
    <location>
        <begin position="314"/>
        <end position="338"/>
    </location>
</feature>
<reference evidence="11 12" key="1">
    <citation type="journal article" date="2015" name="Nat. Commun.">
        <title>Outbred genome sequencing and CRISPR/Cas9 gene editing in butterflies.</title>
        <authorList>
            <person name="Li X."/>
            <person name="Fan D."/>
            <person name="Zhang W."/>
            <person name="Liu G."/>
            <person name="Zhang L."/>
            <person name="Zhao L."/>
            <person name="Fang X."/>
            <person name="Chen L."/>
            <person name="Dong Y."/>
            <person name="Chen Y."/>
            <person name="Ding Y."/>
            <person name="Zhao R."/>
            <person name="Feng M."/>
            <person name="Zhu Y."/>
            <person name="Feng Y."/>
            <person name="Jiang X."/>
            <person name="Zhu D."/>
            <person name="Xiang H."/>
            <person name="Feng X."/>
            <person name="Li S."/>
            <person name="Wang J."/>
            <person name="Zhang G."/>
            <person name="Kronforst M.R."/>
            <person name="Wang W."/>
        </authorList>
    </citation>
    <scope>NUCLEOTIDE SEQUENCE [LARGE SCALE GENOMIC DNA]</scope>
    <source>
        <strain evidence="11">Ya'a_city_454_Px</strain>
        <tissue evidence="11">Whole body</tissue>
    </source>
</reference>
<dbReference type="STRING" id="66420.A0A194PYX2"/>
<dbReference type="Proteomes" id="UP000053268">
    <property type="component" value="Unassembled WGS sequence"/>
</dbReference>
<feature type="transmembrane region" description="Helical" evidence="9">
    <location>
        <begin position="648"/>
        <end position="667"/>
    </location>
</feature>
<evidence type="ECO:0000256" key="1">
    <source>
        <dbReference type="ARBA" id="ARBA00004141"/>
    </source>
</evidence>
<feature type="region of interest" description="Disordered" evidence="8">
    <location>
        <begin position="353"/>
        <end position="380"/>
    </location>
</feature>
<feature type="transmembrane region" description="Helical" evidence="9">
    <location>
        <begin position="592"/>
        <end position="614"/>
    </location>
</feature>
<dbReference type="OrthoDB" id="416618at2759"/>
<dbReference type="GO" id="GO:0005764">
    <property type="term" value="C:lysosome"/>
    <property type="evidence" value="ECO:0007669"/>
    <property type="project" value="TreeGrafter"/>
</dbReference>
<evidence type="ECO:0000256" key="9">
    <source>
        <dbReference type="SAM" id="Phobius"/>
    </source>
</evidence>
<protein>
    <submittedName>
        <fullName evidence="11 13">SID1 transmembrane family member 1</fullName>
    </submittedName>
</protein>
<evidence type="ECO:0000313" key="11">
    <source>
        <dbReference type="EMBL" id="KPI96355.1"/>
    </source>
</evidence>
<feature type="signal peptide" evidence="10">
    <location>
        <begin position="1"/>
        <end position="18"/>
    </location>
</feature>
<evidence type="ECO:0000256" key="7">
    <source>
        <dbReference type="ARBA" id="ARBA00023180"/>
    </source>
</evidence>
<feature type="transmembrane region" description="Helical" evidence="9">
    <location>
        <begin position="511"/>
        <end position="532"/>
    </location>
</feature>
<feature type="transmembrane region" description="Helical" evidence="9">
    <location>
        <begin position="706"/>
        <end position="726"/>
    </location>
</feature>
<dbReference type="RefSeq" id="XP_013177321.1">
    <property type="nucleotide sequence ID" value="XM_013321867.1"/>
</dbReference>
<evidence type="ECO:0000313" key="13">
    <source>
        <dbReference type="RefSeq" id="XP_013177321.1"/>
    </source>
</evidence>
<evidence type="ECO:0000313" key="12">
    <source>
        <dbReference type="Proteomes" id="UP000053268"/>
    </source>
</evidence>
<sequence length="791" mass="89520">MFLFILSFLLAFRNNCEAQNNAGYDNVTHRNFIYDTYEYDKIISVTVNETTTQILDFTEESNKWRGYPSRVHAALNDTLDGEYPVFITATQQKGVSSWELPLVVATSNAVLQFDDMARTLCPHDAGSNITSENRPMIEITTANPRNTSVNIKLRRVTDFYVELDKEVPLNVTPSTPKYYYFSFDKDPLNASHIDKSILPRFNYTIPKSVMLMIESDDTVCAVVSIQNNSCPVFDNEKDMLYQGYHLTMMTKGGIIITQSMFPVGFYIVFIVKENNADCTGISIDSASSLQDWIVDGRVKNFRFRVVPALTYTEYISGVLAAFALVLIVAIFAPLLTLLRCNFTEEITIIEDEPGPSSSVNVTSSETQPIAHTDDSDSEVDLEAEKEPLPQEIVLSPPLTLAGLSRAKPGAHSRRSDRYFWSALTVAVVYALPVVQLLSTYQRMVFQTGNQDLCYYNFLCAHPLGFLSDFNHVYSNVGYVLLGLVFMAQTWWRQIRPANHPKNLGIPQHHGLFYSMGLALMMEGLLSACYHLCPNKMNFQFDSSFMYVIAVLVMVKLYQNRHPDVNASAHSTFMLIAVAMFIGYFGITYPSVAFWIVFTILHLYVCFILTLKIYYVGRFRLGCLILKRAWVSLRTHGRRSFLPSYTARAVLLAVANLANWALAAYGMYSHNKDFARHLLAILMGNAILYMLSYVLMKLVHRERIPAYVWVQLALAHAAWVLALLLFLDSRTKWSETPAQSRQHNAACTALRFLDTHDLWHLASAAAMFLSFNALLAIDDPLVNTPRHLIPVF</sequence>
<dbReference type="AlphaFoldDB" id="A0A194PYX2"/>
<feature type="transmembrane region" description="Helical" evidence="9">
    <location>
        <begin position="569"/>
        <end position="586"/>
    </location>
</feature>
<keyword evidence="6 9" id="KW-0472">Membrane</keyword>
<evidence type="ECO:0000256" key="2">
    <source>
        <dbReference type="ARBA" id="ARBA00006618"/>
    </source>
</evidence>
<dbReference type="KEGG" id="pxu:106124863"/>
<keyword evidence="3 9" id="KW-0812">Transmembrane</keyword>
<feature type="transmembrane region" description="Helical" evidence="9">
    <location>
        <begin position="472"/>
        <end position="491"/>
    </location>
</feature>
<dbReference type="PANTHER" id="PTHR12185">
    <property type="entry name" value="SID1 TRANSMEMBRANE FAMILY MEMEBER"/>
    <property type="match status" value="1"/>
</dbReference>
<comment type="similarity">
    <text evidence="2">Belongs to the SID1 family.</text>
</comment>
<dbReference type="GeneID" id="106124863"/>
<evidence type="ECO:0000256" key="4">
    <source>
        <dbReference type="ARBA" id="ARBA00022729"/>
    </source>
</evidence>
<evidence type="ECO:0000256" key="3">
    <source>
        <dbReference type="ARBA" id="ARBA00022692"/>
    </source>
</evidence>
<feature type="transmembrane region" description="Helical" evidence="9">
    <location>
        <begin position="673"/>
        <end position="694"/>
    </location>
</feature>
<feature type="transmembrane region" description="Helical" evidence="9">
    <location>
        <begin position="418"/>
        <end position="437"/>
    </location>
</feature>
<feature type="compositionally biased region" description="Polar residues" evidence="8">
    <location>
        <begin position="355"/>
        <end position="369"/>
    </location>
</feature>
<evidence type="ECO:0000256" key="8">
    <source>
        <dbReference type="SAM" id="MobiDB-lite"/>
    </source>
</evidence>
<organism evidence="11 12">
    <name type="scientific">Papilio xuthus</name>
    <name type="common">Asian swallowtail butterfly</name>
    <dbReference type="NCBI Taxonomy" id="66420"/>
    <lineage>
        <taxon>Eukaryota</taxon>
        <taxon>Metazoa</taxon>
        <taxon>Ecdysozoa</taxon>
        <taxon>Arthropoda</taxon>
        <taxon>Hexapoda</taxon>
        <taxon>Insecta</taxon>
        <taxon>Pterygota</taxon>
        <taxon>Neoptera</taxon>
        <taxon>Endopterygota</taxon>
        <taxon>Lepidoptera</taxon>
        <taxon>Glossata</taxon>
        <taxon>Ditrysia</taxon>
        <taxon>Papilionoidea</taxon>
        <taxon>Papilionidae</taxon>
        <taxon>Papilioninae</taxon>
        <taxon>Papilio</taxon>
    </lineage>
</organism>
<dbReference type="InterPro" id="IPR025958">
    <property type="entry name" value="SID1_TM_fam"/>
</dbReference>
<dbReference type="Proteomes" id="UP000694872">
    <property type="component" value="Unplaced"/>
</dbReference>
<dbReference type="PANTHER" id="PTHR12185:SF14">
    <property type="entry name" value="CHOLESTEROL UPTAKE PROTEIN 1"/>
    <property type="match status" value="1"/>
</dbReference>
<dbReference type="GO" id="GO:0005886">
    <property type="term" value="C:plasma membrane"/>
    <property type="evidence" value="ECO:0007669"/>
    <property type="project" value="TreeGrafter"/>
</dbReference>
<dbReference type="Pfam" id="PF13965">
    <property type="entry name" value="SID-1_RNA_chan"/>
    <property type="match status" value="1"/>
</dbReference>
<gene>
    <name evidence="13" type="primary">LOC106124863</name>
    <name evidence="11" type="ORF">RR46_12385</name>
</gene>
<proteinExistence type="inferred from homology"/>
<evidence type="ECO:0000256" key="10">
    <source>
        <dbReference type="SAM" id="SignalP"/>
    </source>
</evidence>
<keyword evidence="4 10" id="KW-0732">Signal</keyword>
<dbReference type="CTD" id="100134917"/>